<dbReference type="AlphaFoldDB" id="A0A164QIP5"/>
<evidence type="ECO:0000313" key="2">
    <source>
        <dbReference type="EMBL" id="KZS89698.1"/>
    </source>
</evidence>
<sequence length="153" mass="17158">MSWPPDLNSLGHNQPPGYQDSQGTAAISAAEMGASPANLLWRHVSETRPIALLLDQVGTQLHKNREAHRIIGVQMAKLTATTNHVRARIEQELALLRTEMTKYREQSNRLALISAQNMICGARLDVRRQVILAVWFLGCLLLAWKRAAQEIEE</sequence>
<name>A0A164QIP5_9AGAM</name>
<reference evidence="2 3" key="1">
    <citation type="journal article" date="2016" name="Mol. Biol. Evol.">
        <title>Comparative Genomics of Early-Diverging Mushroom-Forming Fungi Provides Insights into the Origins of Lignocellulose Decay Capabilities.</title>
        <authorList>
            <person name="Nagy L.G."/>
            <person name="Riley R."/>
            <person name="Tritt A."/>
            <person name="Adam C."/>
            <person name="Daum C."/>
            <person name="Floudas D."/>
            <person name="Sun H."/>
            <person name="Yadav J.S."/>
            <person name="Pangilinan J."/>
            <person name="Larsson K.H."/>
            <person name="Matsuura K."/>
            <person name="Barry K."/>
            <person name="Labutti K."/>
            <person name="Kuo R."/>
            <person name="Ohm R.A."/>
            <person name="Bhattacharya S.S."/>
            <person name="Shirouzu T."/>
            <person name="Yoshinaga Y."/>
            <person name="Martin F.M."/>
            <person name="Grigoriev I.V."/>
            <person name="Hibbett D.S."/>
        </authorList>
    </citation>
    <scope>NUCLEOTIDE SEQUENCE [LARGE SCALE GENOMIC DNA]</scope>
    <source>
        <strain evidence="2 3">HHB9708</strain>
    </source>
</reference>
<feature type="region of interest" description="Disordered" evidence="1">
    <location>
        <begin position="1"/>
        <end position="24"/>
    </location>
</feature>
<evidence type="ECO:0000256" key="1">
    <source>
        <dbReference type="SAM" id="MobiDB-lite"/>
    </source>
</evidence>
<evidence type="ECO:0000313" key="3">
    <source>
        <dbReference type="Proteomes" id="UP000076722"/>
    </source>
</evidence>
<organism evidence="2 3">
    <name type="scientific">Sistotremastrum niveocremeum HHB9708</name>
    <dbReference type="NCBI Taxonomy" id="1314777"/>
    <lineage>
        <taxon>Eukaryota</taxon>
        <taxon>Fungi</taxon>
        <taxon>Dikarya</taxon>
        <taxon>Basidiomycota</taxon>
        <taxon>Agaricomycotina</taxon>
        <taxon>Agaricomycetes</taxon>
        <taxon>Sistotremastrales</taxon>
        <taxon>Sistotremastraceae</taxon>
        <taxon>Sertulicium</taxon>
        <taxon>Sertulicium niveocremeum</taxon>
    </lineage>
</organism>
<proteinExistence type="predicted"/>
<dbReference type="Proteomes" id="UP000076722">
    <property type="component" value="Unassembled WGS sequence"/>
</dbReference>
<keyword evidence="3" id="KW-1185">Reference proteome</keyword>
<dbReference type="EMBL" id="KV419426">
    <property type="protein sequence ID" value="KZS89698.1"/>
    <property type="molecule type" value="Genomic_DNA"/>
</dbReference>
<accession>A0A164QIP5</accession>
<gene>
    <name evidence="2" type="ORF">SISNIDRAFT_469203</name>
</gene>
<protein>
    <submittedName>
        <fullName evidence="2">Uncharacterized protein</fullName>
    </submittedName>
</protein>